<reference evidence="3 4" key="1">
    <citation type="journal article" date="2015" name="Appl. Microbiol. Biotechnol.">
        <title>The consequence of an additional NADH dehydrogenase paralog on the growth of Gluconobacter oxydans DSM3504.</title>
        <authorList>
            <person name="Kostner D."/>
            <person name="Luchterhand B."/>
            <person name="Junker A."/>
            <person name="Volland S."/>
            <person name="Daniel R."/>
            <person name="Buchs J."/>
            <person name="Liebl W."/>
            <person name="Ehrenreich A."/>
        </authorList>
    </citation>
    <scope>NUCLEOTIDE SEQUENCE [LARGE SCALE GENOMIC DNA]</scope>
    <source>
        <strain evidence="3">DSM 3504</strain>
    </source>
</reference>
<dbReference type="GO" id="GO:0009271">
    <property type="term" value="P:phage shock"/>
    <property type="evidence" value="ECO:0007669"/>
    <property type="project" value="TreeGrafter"/>
</dbReference>
<evidence type="ECO:0000256" key="1">
    <source>
        <dbReference type="ARBA" id="ARBA00043985"/>
    </source>
</evidence>
<dbReference type="AlphaFoldDB" id="A0A067Z359"/>
<name>A0A067Z359_GLUOY</name>
<evidence type="ECO:0000313" key="3">
    <source>
        <dbReference type="EMBL" id="AHK70918.1"/>
    </source>
</evidence>
<keyword evidence="2" id="KW-0175">Coiled coil</keyword>
<dbReference type="HOGENOM" id="CLU_056466_3_0_5"/>
<dbReference type="InterPro" id="IPR007157">
    <property type="entry name" value="PspA_VIPP1"/>
</dbReference>
<dbReference type="PANTHER" id="PTHR31088:SF6">
    <property type="entry name" value="PHAGE SHOCK PROTEIN A"/>
    <property type="match status" value="1"/>
</dbReference>
<feature type="coiled-coil region" evidence="2">
    <location>
        <begin position="33"/>
        <end position="60"/>
    </location>
</feature>
<dbReference type="Pfam" id="PF04012">
    <property type="entry name" value="PspA_IM30"/>
    <property type="match status" value="1"/>
</dbReference>
<dbReference type="GO" id="GO:0005829">
    <property type="term" value="C:cytosol"/>
    <property type="evidence" value="ECO:0007669"/>
    <property type="project" value="TreeGrafter"/>
</dbReference>
<dbReference type="GeneID" id="56905244"/>
<feature type="coiled-coil region" evidence="2">
    <location>
        <begin position="87"/>
        <end position="181"/>
    </location>
</feature>
<evidence type="ECO:0000256" key="2">
    <source>
        <dbReference type="SAM" id="Coils"/>
    </source>
</evidence>
<dbReference type="PANTHER" id="PTHR31088">
    <property type="entry name" value="MEMBRANE-ASSOCIATED PROTEIN VIPP1, CHLOROPLASTIC"/>
    <property type="match status" value="1"/>
</dbReference>
<dbReference type="EMBL" id="CP004373">
    <property type="protein sequence ID" value="AHK70918.1"/>
    <property type="molecule type" value="Genomic_DNA"/>
</dbReference>
<protein>
    <submittedName>
        <fullName evidence="3">Phage shock protein A</fullName>
    </submittedName>
</protein>
<dbReference type="KEGG" id="goy:GLS_c10100"/>
<organism evidence="3 4">
    <name type="scientific">Gluconobacter oxydans DSM 3504</name>
    <dbReference type="NCBI Taxonomy" id="1288313"/>
    <lineage>
        <taxon>Bacteria</taxon>
        <taxon>Pseudomonadati</taxon>
        <taxon>Pseudomonadota</taxon>
        <taxon>Alphaproteobacteria</taxon>
        <taxon>Acetobacterales</taxon>
        <taxon>Acetobacteraceae</taxon>
        <taxon>Gluconobacter</taxon>
    </lineage>
</organism>
<dbReference type="Proteomes" id="UP000031656">
    <property type="component" value="Chromosome"/>
</dbReference>
<dbReference type="InterPro" id="IPR014319">
    <property type="entry name" value="Phageshock_PspA"/>
</dbReference>
<gene>
    <name evidence="3" type="primary">pspA</name>
    <name evidence="3" type="ORF">GLS_c10100</name>
</gene>
<proteinExistence type="inferred from homology"/>
<dbReference type="NCBIfam" id="TIGR02977">
    <property type="entry name" value="phageshock_pspA"/>
    <property type="match status" value="1"/>
</dbReference>
<evidence type="ECO:0000313" key="4">
    <source>
        <dbReference type="Proteomes" id="UP000031656"/>
    </source>
</evidence>
<dbReference type="RefSeq" id="WP_041111463.1">
    <property type="nucleotide sequence ID" value="NZ_CP004373.1"/>
</dbReference>
<comment type="similarity">
    <text evidence="1">Belongs to the PspA/Vipp/IM30 family.</text>
</comment>
<accession>A0A067Z359</accession>
<sequence>MGIFSRLADIVNSNLNAILATAEDPQKMIRLVIQEMEDTLVEVRSQAVRTIAERKQLERRVRTMMHEEDEWHRKAGLAIERGRDDLAKAALAARHSVEQSREALEQQIAQISDGLDQQNDDISKLQAKLADAKSREKALSIRARTAQGRLKTREKLYDTRIDDTLNRFDQVERALDELEGKAEAYDLGRRTGRPSLQEELAALETDAVVENEFEALKRRVAEKKNAG</sequence>